<reference evidence="2" key="1">
    <citation type="submission" date="2021-03" db="EMBL/GenBank/DDBJ databases">
        <title>Acanthopleuribacteraceae sp. M133.</title>
        <authorList>
            <person name="Wang G."/>
        </authorList>
    </citation>
    <scope>NUCLEOTIDE SEQUENCE</scope>
    <source>
        <strain evidence="2">M133</strain>
    </source>
</reference>
<dbReference type="PANTHER" id="PTHR43739:SF5">
    <property type="entry name" value="EXO-ALPHA-SIALIDASE"/>
    <property type="match status" value="1"/>
</dbReference>
<dbReference type="PROSITE" id="PS00018">
    <property type="entry name" value="EF_HAND_1"/>
    <property type="match status" value="1"/>
</dbReference>
<dbReference type="Proteomes" id="UP000663929">
    <property type="component" value="Chromosome"/>
</dbReference>
<keyword evidence="3" id="KW-1185">Reference proteome</keyword>
<dbReference type="RefSeq" id="WP_237384551.1">
    <property type="nucleotide sequence ID" value="NZ_CP071793.1"/>
</dbReference>
<dbReference type="CDD" id="cd15482">
    <property type="entry name" value="Sialidase_non-viral"/>
    <property type="match status" value="1"/>
</dbReference>
<evidence type="ECO:0000313" key="3">
    <source>
        <dbReference type="Proteomes" id="UP000663929"/>
    </source>
</evidence>
<dbReference type="AlphaFoldDB" id="A0A8A4TGG6"/>
<dbReference type="InterPro" id="IPR015943">
    <property type="entry name" value="WD40/YVTN_repeat-like_dom_sf"/>
</dbReference>
<name>A0A8A4TGG6_SULCO</name>
<organism evidence="2 3">
    <name type="scientific">Sulfidibacter corallicola</name>
    <dbReference type="NCBI Taxonomy" id="2818388"/>
    <lineage>
        <taxon>Bacteria</taxon>
        <taxon>Pseudomonadati</taxon>
        <taxon>Acidobacteriota</taxon>
        <taxon>Holophagae</taxon>
        <taxon>Acanthopleuribacterales</taxon>
        <taxon>Acanthopleuribacteraceae</taxon>
        <taxon>Sulfidibacter</taxon>
    </lineage>
</organism>
<dbReference type="KEGG" id="scor:J3U87_23970"/>
<accession>A0A8A4TGG6</accession>
<evidence type="ECO:0000313" key="2">
    <source>
        <dbReference type="EMBL" id="QTD48650.1"/>
    </source>
</evidence>
<dbReference type="InterPro" id="IPR052025">
    <property type="entry name" value="Xyloglucanase_GH74"/>
</dbReference>
<evidence type="ECO:0000256" key="1">
    <source>
        <dbReference type="SAM" id="MobiDB-lite"/>
    </source>
</evidence>
<dbReference type="PANTHER" id="PTHR43739">
    <property type="entry name" value="XYLOGLUCANASE (EUROFUNG)"/>
    <property type="match status" value="1"/>
</dbReference>
<feature type="region of interest" description="Disordered" evidence="1">
    <location>
        <begin position="337"/>
        <end position="365"/>
    </location>
</feature>
<gene>
    <name evidence="2" type="ORF">J3U87_23970</name>
</gene>
<proteinExistence type="predicted"/>
<dbReference type="SUPFAM" id="SSF110296">
    <property type="entry name" value="Oligoxyloglucan reducing end-specific cellobiohydrolase"/>
    <property type="match status" value="2"/>
</dbReference>
<dbReference type="EMBL" id="CP071793">
    <property type="protein sequence ID" value="QTD48650.1"/>
    <property type="molecule type" value="Genomic_DNA"/>
</dbReference>
<dbReference type="Gene3D" id="2.130.10.10">
    <property type="entry name" value="YVTN repeat-like/Quinoprotein amine dehydrogenase"/>
    <property type="match status" value="4"/>
</dbReference>
<dbReference type="GO" id="GO:0010411">
    <property type="term" value="P:xyloglucan metabolic process"/>
    <property type="evidence" value="ECO:0007669"/>
    <property type="project" value="TreeGrafter"/>
</dbReference>
<protein>
    <submittedName>
        <fullName evidence="2">Exo-alpha-sialidase</fullName>
    </submittedName>
</protein>
<sequence>MENVEPDDEVVGAVHVVVAHPTNADVLWVCAVNGGIWKTENATSPAPTWVSQTDSESGSLRSLSFGAMSLDPSDTGHQTLVAGTGRFSSFASTGGDRIGVLRTTDGGTTWTQLTGTGLQEPNISGIAARGNIIVISANGSASNLSNTFGVFRSTDTGATFSQVSLGDGGTTGLPGGQMMDLVGDPLNSARLFTASRLSDNDGGVNGIYRSDDTGATWTRVSNAAIESLIAAGASNIEMAVGQNNNVFAAICTNGRLSGLFRSGDGGDNWTQMDLPNPTIHPGGQASIHLSIAADPTNDQIVYIGGDRQDNPFPNSIGAIDFSGNLYRCDASAAGGSQCAHLTHDNSRGPEGGGTASNSSPHADSREMTFDAAGNLIETDDGGIYKRTDPRSDQGDWISLNGTLASTEFHNIAYDSNANVVVGGAQDTGSSAQDATGSQRWVSVQTADGGDVAVDDTTTPGLSVRYTSFQGLGQFRRETWNANNEFQSSVFIGLNVVSGQQIQPAFLTPIELHGVDQTRMIILANNGTFESFDQGDTLTQISTTVSSAATLGSDPISYGAADNENILYVGNSDTLHVRTGPPGSGLTQSTSFPGTGVGFSVRDIVLDPDAGNTAFALTGIGIFHTDNAGASWVEITGNLTSFDPGFHRSLAYRAHEEGDILYAGTDRGVFQARASDGFSVWRVAGTGLPNAPAMDLDYDPADGILTAGLMGRGAWTLPIPECRLDLTGDQVIDQNDFRVILADWRGTTYDIDENGSVDIRDLIFIFNNYGNCD</sequence>
<dbReference type="InterPro" id="IPR018247">
    <property type="entry name" value="EF_Hand_1_Ca_BS"/>
</dbReference>